<protein>
    <submittedName>
        <fullName evidence="1">Uncharacterized protein</fullName>
    </submittedName>
</protein>
<dbReference type="Proteomes" id="UP001642540">
    <property type="component" value="Unassembled WGS sequence"/>
</dbReference>
<organism evidence="1 2">
    <name type="scientific">Orchesella dallaii</name>
    <dbReference type="NCBI Taxonomy" id="48710"/>
    <lineage>
        <taxon>Eukaryota</taxon>
        <taxon>Metazoa</taxon>
        <taxon>Ecdysozoa</taxon>
        <taxon>Arthropoda</taxon>
        <taxon>Hexapoda</taxon>
        <taxon>Collembola</taxon>
        <taxon>Entomobryomorpha</taxon>
        <taxon>Entomobryoidea</taxon>
        <taxon>Orchesellidae</taxon>
        <taxon>Orchesellinae</taxon>
        <taxon>Orchesella</taxon>
    </lineage>
</organism>
<keyword evidence="2" id="KW-1185">Reference proteome</keyword>
<evidence type="ECO:0000313" key="1">
    <source>
        <dbReference type="EMBL" id="CAL8130453.1"/>
    </source>
</evidence>
<evidence type="ECO:0000313" key="2">
    <source>
        <dbReference type="Proteomes" id="UP001642540"/>
    </source>
</evidence>
<proteinExistence type="predicted"/>
<dbReference type="EMBL" id="CAXLJM020000082">
    <property type="protein sequence ID" value="CAL8130453.1"/>
    <property type="molecule type" value="Genomic_DNA"/>
</dbReference>
<gene>
    <name evidence="1" type="ORF">ODALV1_LOCUS23731</name>
</gene>
<reference evidence="1 2" key="1">
    <citation type="submission" date="2024-08" db="EMBL/GenBank/DDBJ databases">
        <authorList>
            <person name="Cucini C."/>
            <person name="Frati F."/>
        </authorList>
    </citation>
    <scope>NUCLEOTIDE SEQUENCE [LARGE SCALE GENOMIC DNA]</scope>
</reference>
<sequence>MMYCKGSCKLVGYDIYRYVCPTPFLRDAVGLRYGRFLTVDLTAFQWVVQSIPDIRNEYSSPVGCSHPWKISDYLQRRLISC</sequence>
<accession>A0ABP1RLV7</accession>
<comment type="caution">
    <text evidence="1">The sequence shown here is derived from an EMBL/GenBank/DDBJ whole genome shotgun (WGS) entry which is preliminary data.</text>
</comment>
<name>A0ABP1RLV7_9HEXA</name>